<dbReference type="PANTHER" id="PTHR31435:SF9">
    <property type="entry name" value="PROTEIN NATD1"/>
    <property type="match status" value="1"/>
</dbReference>
<dbReference type="InterPro" id="IPR016181">
    <property type="entry name" value="Acyl_CoA_acyltransferase"/>
</dbReference>
<comment type="caution">
    <text evidence="2">The sequence shown here is derived from an EMBL/GenBank/DDBJ whole genome shotgun (WGS) entry which is preliminary data.</text>
</comment>
<accession>A0A369YH23</accession>
<dbReference type="PANTHER" id="PTHR31435">
    <property type="entry name" value="PROTEIN NATD1"/>
    <property type="match status" value="1"/>
</dbReference>
<dbReference type="EMBL" id="QEPN01000004">
    <property type="protein sequence ID" value="RDE71929.1"/>
    <property type="molecule type" value="Genomic_DNA"/>
</dbReference>
<name>A0A369YH23_9PAST</name>
<dbReference type="GO" id="GO:0016740">
    <property type="term" value="F:transferase activity"/>
    <property type="evidence" value="ECO:0007669"/>
    <property type="project" value="UniProtKB-KW"/>
</dbReference>
<sequence>MIYHDTAAAVFIYQNEQGEQLGKLCYRYIKENTIDAFHTKVNEAYQGQGIAGELYQALMAFVEQEGLRVKPSCSYIEVKMRRSHPQWMA</sequence>
<dbReference type="PROSITE" id="PS51729">
    <property type="entry name" value="GNAT_YJDJ"/>
    <property type="match status" value="1"/>
</dbReference>
<dbReference type="STRING" id="1035839.GCA_000238795_01013"/>
<protein>
    <submittedName>
        <fullName evidence="2">N-acetyltransferase</fullName>
    </submittedName>
</protein>
<evidence type="ECO:0000313" key="2">
    <source>
        <dbReference type="EMBL" id="RDE71929.1"/>
    </source>
</evidence>
<dbReference type="InterPro" id="IPR031165">
    <property type="entry name" value="GNAT_YJDJ"/>
</dbReference>
<dbReference type="InterPro" id="IPR045057">
    <property type="entry name" value="Gcn5-rel_NAT"/>
</dbReference>
<keyword evidence="2" id="KW-0808">Transferase</keyword>
<organism evidence="2 3">
    <name type="scientific">Haemophilus sputorum</name>
    <dbReference type="NCBI Taxonomy" id="1078480"/>
    <lineage>
        <taxon>Bacteria</taxon>
        <taxon>Pseudomonadati</taxon>
        <taxon>Pseudomonadota</taxon>
        <taxon>Gammaproteobacteria</taxon>
        <taxon>Pasteurellales</taxon>
        <taxon>Pasteurellaceae</taxon>
        <taxon>Haemophilus</taxon>
    </lineage>
</organism>
<feature type="domain" description="N-acetyltransferase" evidence="1">
    <location>
        <begin position="3"/>
        <end position="89"/>
    </location>
</feature>
<dbReference type="Pfam" id="PF14542">
    <property type="entry name" value="Acetyltransf_CG"/>
    <property type="match status" value="1"/>
</dbReference>
<evidence type="ECO:0000313" key="3">
    <source>
        <dbReference type="Proteomes" id="UP000253872"/>
    </source>
</evidence>
<proteinExistence type="predicted"/>
<reference evidence="2 3" key="1">
    <citation type="submission" date="2018-05" db="EMBL/GenBank/DDBJ databases">
        <title>Draft Genome Sequences for a Diverse set of 7 Haemophilus Species.</title>
        <authorList>
            <person name="Nichols M."/>
            <person name="Topaz N."/>
            <person name="Wang X."/>
            <person name="Wang X."/>
            <person name="Boxrud D."/>
        </authorList>
    </citation>
    <scope>NUCLEOTIDE SEQUENCE [LARGE SCALE GENOMIC DNA]</scope>
    <source>
        <strain evidence="2 3">C2002001239</strain>
    </source>
</reference>
<dbReference type="Proteomes" id="UP000253872">
    <property type="component" value="Unassembled WGS sequence"/>
</dbReference>
<dbReference type="SUPFAM" id="SSF55729">
    <property type="entry name" value="Acyl-CoA N-acyltransferases (Nat)"/>
    <property type="match status" value="1"/>
</dbReference>
<dbReference type="Gene3D" id="3.40.630.30">
    <property type="match status" value="1"/>
</dbReference>
<gene>
    <name evidence="2" type="ORF">DPV93_06260</name>
</gene>
<dbReference type="AlphaFoldDB" id="A0A369YH23"/>
<evidence type="ECO:0000259" key="1">
    <source>
        <dbReference type="PROSITE" id="PS51729"/>
    </source>
</evidence>
<dbReference type="CDD" id="cd04301">
    <property type="entry name" value="NAT_SF"/>
    <property type="match status" value="1"/>
</dbReference>
<dbReference type="RefSeq" id="WP_111403031.1">
    <property type="nucleotide sequence ID" value="NZ_CAURJL010000001.1"/>
</dbReference>